<dbReference type="Gene3D" id="2.130.10.10">
    <property type="entry name" value="YVTN repeat-like/Quinoprotein amine dehydrogenase"/>
    <property type="match status" value="1"/>
</dbReference>
<evidence type="ECO:0000259" key="2">
    <source>
        <dbReference type="Pfam" id="PF21034"/>
    </source>
</evidence>
<dbReference type="PANTHER" id="PTHR13268">
    <property type="entry name" value="BREAST CARCINOMA AMPLIFIED SEQUENCE 3"/>
    <property type="match status" value="1"/>
</dbReference>
<dbReference type="SMART" id="SM00320">
    <property type="entry name" value="WD40"/>
    <property type="match status" value="2"/>
</dbReference>
<dbReference type="InterPro" id="IPR048382">
    <property type="entry name" value="BCAS3_WD40"/>
</dbReference>
<dbReference type="Proteomes" id="UP000054007">
    <property type="component" value="Unassembled WGS sequence"/>
</dbReference>
<dbReference type="InterPro" id="IPR001680">
    <property type="entry name" value="WD40_rpt"/>
</dbReference>
<dbReference type="Pfam" id="PF21034">
    <property type="entry name" value="BCAS3_WD40"/>
    <property type="match status" value="1"/>
</dbReference>
<feature type="compositionally biased region" description="Basic residues" evidence="1">
    <location>
        <begin position="1018"/>
        <end position="1032"/>
    </location>
</feature>
<dbReference type="InterPro" id="IPR015943">
    <property type="entry name" value="WD40/YVTN_repeat-like_dom_sf"/>
</dbReference>
<feature type="region of interest" description="Disordered" evidence="1">
    <location>
        <begin position="827"/>
        <end position="913"/>
    </location>
</feature>
<dbReference type="SUPFAM" id="SSF50969">
    <property type="entry name" value="YVTN repeat-like/Quinoprotein amine dehydrogenase"/>
    <property type="match status" value="1"/>
</dbReference>
<feature type="domain" description="BCAS3 WD40" evidence="2">
    <location>
        <begin position="186"/>
        <end position="481"/>
    </location>
</feature>
<dbReference type="AlphaFoldDB" id="A0A0D7AX96"/>
<dbReference type="GO" id="GO:0042594">
    <property type="term" value="P:response to starvation"/>
    <property type="evidence" value="ECO:0007669"/>
    <property type="project" value="TreeGrafter"/>
</dbReference>
<dbReference type="STRING" id="1314674.A0A0D7AX96"/>
<keyword evidence="4" id="KW-1185">Reference proteome</keyword>
<gene>
    <name evidence="3" type="ORF">CYLTODRAFT_447171</name>
</gene>
<dbReference type="InterPro" id="IPR045142">
    <property type="entry name" value="BCAS3-like"/>
</dbReference>
<dbReference type="InterPro" id="IPR011044">
    <property type="entry name" value="Quino_amine_DH_bsu"/>
</dbReference>
<dbReference type="EMBL" id="KN880780">
    <property type="protein sequence ID" value="KIY62484.1"/>
    <property type="molecule type" value="Genomic_DNA"/>
</dbReference>
<sequence length="1032" mass="111769">MSLKPNNRTGRSKNAIYRNPNVSYEERPTQPTTVESQDGHTRSPVFTREPTMLESFSRTVRTYVPSSIPIPASAPLPPTVSRSVVTSTSQTPSTVFDDGLPSGLAQAINRSMTGADSIRWARWDTLHGRLLLILGYSTGLQVWDCANLGSVTEMLNLPDAPDAASFAAILPRHSALGIVSSVEPTLSVYSLLSHEIIKTIQLSTQAYTISATEQYIVISTIQPPSLEVLDANTFEHIHTVSTSALVPFADGAAPPTPVYAISGRLLAYASVPPPQIAALPSAATTKPIATTARTMISGMRTLGGLAFTAAVNHLAGEPTPSQTGSRFFSRSAPAGPSADDGSSVEQHTPSERGYYITVIDLRSTVPVSCFMASDQAQLTTLVFSPDGTSLLSATKDGQIAKVHRLRPAPFGASSPKDNTPLHVYDLRRGRTSAIVESVQWSSDGRWIAISSRKKTIHVFAVNPYGGPPDLESHIAGHVVNSPEMQPPSVEVSPIIRLRPTSQQQQQHQNPNGPPPVPQTFRFLDTLPQTLPTSLLPANSPPTSLMAVPSSSPSSPGSPNFTRTSSHQTIKNFQDMVVFDPMDGMLQLRRWVLNVNQRGGNREGISIPGMTSVSLPMGLGIGGRSSTSPRDRSRRISSSSLSPDLAALTIEDKLDGELVAVKDTVVATWDLRRRRDWPAVMKSAEAAPEYKAGDDGSFLSRAELQTGSKSLKLIPRSIYLSHQFSFHTLGEDYHALIRRYRFDVVGAKIEVRKEVQVSGAGTGAGERFVEGSPVSRRFDEPLASALMQADAFPDRARVGTVLPMLPNGHGRSGHARMASIPIRGVSEGLGRLKREMGKRRTSRTSHHEPSGMSMSVPLEFDEDDDDFLGAQDASGGHGGSDDTGTSTSTPATSLFGNDVGDEQALGGEPVSDDVWMDGWGIEDKKAVEDMEVYDDISAVGLMDEEQEEIDRRAMDRRVQEEMRRAEVAREDRKRVERQFSDMHSPAYDASVAEYEVPVADYESHNDLLVDVAPPSPRPMRGKKGKRAARKAII</sequence>
<feature type="region of interest" description="Disordered" evidence="1">
    <location>
        <begin position="318"/>
        <end position="348"/>
    </location>
</feature>
<feature type="compositionally biased region" description="Polar residues" evidence="1">
    <location>
        <begin position="319"/>
        <end position="328"/>
    </location>
</feature>
<evidence type="ECO:0000313" key="4">
    <source>
        <dbReference type="Proteomes" id="UP000054007"/>
    </source>
</evidence>
<dbReference type="PANTHER" id="PTHR13268:SF0">
    <property type="entry name" value="BCAS3 MICROTUBULE ASSOCIATED CELL MIGRATION FACTOR"/>
    <property type="match status" value="1"/>
</dbReference>
<accession>A0A0D7AX96</accession>
<dbReference type="OrthoDB" id="25778at2759"/>
<feature type="compositionally biased region" description="Low complexity" evidence="1">
    <location>
        <begin position="523"/>
        <end position="536"/>
    </location>
</feature>
<name>A0A0D7AX96_9AGAR</name>
<feature type="region of interest" description="Disordered" evidence="1">
    <location>
        <begin position="1"/>
        <end position="49"/>
    </location>
</feature>
<organism evidence="3 4">
    <name type="scientific">Cylindrobasidium torrendii FP15055 ss-10</name>
    <dbReference type="NCBI Taxonomy" id="1314674"/>
    <lineage>
        <taxon>Eukaryota</taxon>
        <taxon>Fungi</taxon>
        <taxon>Dikarya</taxon>
        <taxon>Basidiomycota</taxon>
        <taxon>Agaricomycotina</taxon>
        <taxon>Agaricomycetes</taxon>
        <taxon>Agaricomycetidae</taxon>
        <taxon>Agaricales</taxon>
        <taxon>Marasmiineae</taxon>
        <taxon>Physalacriaceae</taxon>
        <taxon>Cylindrobasidium</taxon>
    </lineage>
</organism>
<feature type="compositionally biased region" description="Low complexity" evidence="1">
    <location>
        <begin position="548"/>
        <end position="558"/>
    </location>
</feature>
<dbReference type="GO" id="GO:0006914">
    <property type="term" value="P:autophagy"/>
    <property type="evidence" value="ECO:0007669"/>
    <property type="project" value="InterPro"/>
</dbReference>
<dbReference type="GO" id="GO:0005737">
    <property type="term" value="C:cytoplasm"/>
    <property type="evidence" value="ECO:0007669"/>
    <property type="project" value="TreeGrafter"/>
</dbReference>
<evidence type="ECO:0000256" key="1">
    <source>
        <dbReference type="SAM" id="MobiDB-lite"/>
    </source>
</evidence>
<protein>
    <recommendedName>
        <fullName evidence="2">BCAS3 WD40 domain-containing protein</fullName>
    </recommendedName>
</protein>
<feature type="region of interest" description="Disordered" evidence="1">
    <location>
        <begin position="619"/>
        <end position="638"/>
    </location>
</feature>
<feature type="compositionally biased region" description="Low complexity" evidence="1">
    <location>
        <begin position="881"/>
        <end position="892"/>
    </location>
</feature>
<feature type="region of interest" description="Disordered" evidence="1">
    <location>
        <begin position="1006"/>
        <end position="1032"/>
    </location>
</feature>
<reference evidence="3 4" key="1">
    <citation type="journal article" date="2015" name="Fungal Genet. Biol.">
        <title>Evolution of novel wood decay mechanisms in Agaricales revealed by the genome sequences of Fistulina hepatica and Cylindrobasidium torrendii.</title>
        <authorList>
            <person name="Floudas D."/>
            <person name="Held B.W."/>
            <person name="Riley R."/>
            <person name="Nagy L.G."/>
            <person name="Koehler G."/>
            <person name="Ransdell A.S."/>
            <person name="Younus H."/>
            <person name="Chow J."/>
            <person name="Chiniquy J."/>
            <person name="Lipzen A."/>
            <person name="Tritt A."/>
            <person name="Sun H."/>
            <person name="Haridas S."/>
            <person name="LaButti K."/>
            <person name="Ohm R.A."/>
            <person name="Kues U."/>
            <person name="Blanchette R.A."/>
            <person name="Grigoriev I.V."/>
            <person name="Minto R.E."/>
            <person name="Hibbett D.S."/>
        </authorList>
    </citation>
    <scope>NUCLEOTIDE SEQUENCE [LARGE SCALE GENOMIC DNA]</scope>
    <source>
        <strain evidence="3 4">FP15055 ss-10</strain>
    </source>
</reference>
<evidence type="ECO:0000313" key="3">
    <source>
        <dbReference type="EMBL" id="KIY62484.1"/>
    </source>
</evidence>
<feature type="region of interest" description="Disordered" evidence="1">
    <location>
        <begin position="500"/>
        <end position="564"/>
    </location>
</feature>
<proteinExistence type="predicted"/>